<evidence type="ECO:0000313" key="2">
    <source>
        <dbReference type="Proteomes" id="UP001597011"/>
    </source>
</evidence>
<comment type="caution">
    <text evidence="1">The sequence shown here is derived from an EMBL/GenBank/DDBJ whole genome shotgun (WGS) entry which is preliminary data.</text>
</comment>
<evidence type="ECO:0000313" key="1">
    <source>
        <dbReference type="EMBL" id="MFD0837105.1"/>
    </source>
</evidence>
<keyword evidence="2" id="KW-1185">Reference proteome</keyword>
<dbReference type="RefSeq" id="WP_379943677.1">
    <property type="nucleotide sequence ID" value="NZ_JBHTIB010000015.1"/>
</dbReference>
<organism evidence="1 2">
    <name type="scientific">Mariniflexile aquimaris</name>
    <dbReference type="NCBI Taxonomy" id="881009"/>
    <lineage>
        <taxon>Bacteria</taxon>
        <taxon>Pseudomonadati</taxon>
        <taxon>Bacteroidota</taxon>
        <taxon>Flavobacteriia</taxon>
        <taxon>Flavobacteriales</taxon>
        <taxon>Flavobacteriaceae</taxon>
        <taxon>Mariniflexile</taxon>
    </lineage>
</organism>
<proteinExistence type="predicted"/>
<gene>
    <name evidence="1" type="ORF">ACFQ0I_15105</name>
</gene>
<protein>
    <submittedName>
        <fullName evidence="1">Uncharacterized protein</fullName>
    </submittedName>
</protein>
<dbReference type="Proteomes" id="UP001597011">
    <property type="component" value="Unassembled WGS sequence"/>
</dbReference>
<accession>A0ABW3BVC7</accession>
<sequence length="51" mass="5518">MTTQSYSGAILLKTGGHYVKVRCDATSPSAATKIIEAQYDVKSWARHMASS</sequence>
<name>A0ABW3BVC7_9FLAO</name>
<dbReference type="EMBL" id="JBHTIB010000015">
    <property type="protein sequence ID" value="MFD0837105.1"/>
    <property type="molecule type" value="Genomic_DNA"/>
</dbReference>
<reference evidence="2" key="1">
    <citation type="journal article" date="2019" name="Int. J. Syst. Evol. Microbiol.">
        <title>The Global Catalogue of Microorganisms (GCM) 10K type strain sequencing project: providing services to taxonomists for standard genome sequencing and annotation.</title>
        <authorList>
            <consortium name="The Broad Institute Genomics Platform"/>
            <consortium name="The Broad Institute Genome Sequencing Center for Infectious Disease"/>
            <person name="Wu L."/>
            <person name="Ma J."/>
        </authorList>
    </citation>
    <scope>NUCLEOTIDE SEQUENCE [LARGE SCALE GENOMIC DNA]</scope>
    <source>
        <strain evidence="2">CCUG 60529</strain>
    </source>
</reference>